<evidence type="ECO:0000313" key="2">
    <source>
        <dbReference type="EMBL" id="SHE76051.1"/>
    </source>
</evidence>
<evidence type="ECO:0000313" key="3">
    <source>
        <dbReference type="Proteomes" id="UP000242857"/>
    </source>
</evidence>
<dbReference type="InterPro" id="IPR015867">
    <property type="entry name" value="N-reg_PII/ATP_PRibTrfase_C"/>
</dbReference>
<dbReference type="EMBL" id="FQUK01000014">
    <property type="protein sequence ID" value="SHE76051.1"/>
    <property type="molecule type" value="Genomic_DNA"/>
</dbReference>
<dbReference type="InterPro" id="IPR011322">
    <property type="entry name" value="N-reg_PII-like_a/b"/>
</dbReference>
<dbReference type="AlphaFoldDB" id="A0A1M4W460"/>
<name>A0A1M4W460_9GAMM</name>
<sequence>MVMTALLCLTTCPDPDSAERIAATLVEERLAACVNLIPGLRSVYRWQGAIQREAEVLLLIKTHPDRYPALQTRLTALHPYELPELIAVESATGLPAYLHWVADNTRPVE</sequence>
<gene>
    <name evidence="2" type="ORF">SAMN02745204_01079</name>
</gene>
<dbReference type="OrthoDB" id="37622at2"/>
<reference evidence="3" key="1">
    <citation type="submission" date="2016-11" db="EMBL/GenBank/DDBJ databases">
        <authorList>
            <person name="Varghese N."/>
            <person name="Submissions S."/>
        </authorList>
    </citation>
    <scope>NUCLEOTIDE SEQUENCE [LARGE SCALE GENOMIC DNA]</scope>
    <source>
        <strain evidence="3">DSM 14834</strain>
    </source>
</reference>
<dbReference type="Pfam" id="PF03091">
    <property type="entry name" value="CutA1"/>
    <property type="match status" value="1"/>
</dbReference>
<proteinExistence type="inferred from homology"/>
<protein>
    <submittedName>
        <fullName evidence="2">Divalent cation tolerance protein</fullName>
    </submittedName>
</protein>
<keyword evidence="3" id="KW-1185">Reference proteome</keyword>
<dbReference type="GO" id="GO:0005507">
    <property type="term" value="F:copper ion binding"/>
    <property type="evidence" value="ECO:0007669"/>
    <property type="project" value="TreeGrafter"/>
</dbReference>
<dbReference type="Gene3D" id="3.30.70.120">
    <property type="match status" value="1"/>
</dbReference>
<accession>A0A1M4W460</accession>
<dbReference type="GO" id="GO:0010038">
    <property type="term" value="P:response to metal ion"/>
    <property type="evidence" value="ECO:0007669"/>
    <property type="project" value="InterPro"/>
</dbReference>
<dbReference type="PANTHER" id="PTHR23419">
    <property type="entry name" value="DIVALENT CATION TOLERANCE CUTA-RELATED"/>
    <property type="match status" value="1"/>
</dbReference>
<dbReference type="Proteomes" id="UP000242857">
    <property type="component" value="Unassembled WGS sequence"/>
</dbReference>
<dbReference type="PANTHER" id="PTHR23419:SF8">
    <property type="entry name" value="FI09726P"/>
    <property type="match status" value="1"/>
</dbReference>
<organism evidence="2 3">
    <name type="scientific">Thermomonas hydrothermalis</name>
    <dbReference type="NCBI Taxonomy" id="213588"/>
    <lineage>
        <taxon>Bacteria</taxon>
        <taxon>Pseudomonadati</taxon>
        <taxon>Pseudomonadota</taxon>
        <taxon>Gammaproteobacteria</taxon>
        <taxon>Lysobacterales</taxon>
        <taxon>Lysobacteraceae</taxon>
        <taxon>Thermomonas</taxon>
    </lineage>
</organism>
<dbReference type="SUPFAM" id="SSF54913">
    <property type="entry name" value="GlnB-like"/>
    <property type="match status" value="1"/>
</dbReference>
<dbReference type="STRING" id="213588.SAMN02745204_01079"/>
<evidence type="ECO:0000256" key="1">
    <source>
        <dbReference type="ARBA" id="ARBA00010169"/>
    </source>
</evidence>
<comment type="similarity">
    <text evidence="1">Belongs to the CutA family.</text>
</comment>
<dbReference type="InterPro" id="IPR004323">
    <property type="entry name" value="Ion_tolerance_CutA"/>
</dbReference>